<dbReference type="EMBL" id="AP024416">
    <property type="protein sequence ID" value="BCR83484.1"/>
    <property type="molecule type" value="Genomic_DNA"/>
</dbReference>
<evidence type="ECO:0000313" key="3">
    <source>
        <dbReference type="Proteomes" id="UP000637239"/>
    </source>
</evidence>
<evidence type="ECO:0000256" key="1">
    <source>
        <dbReference type="SAM" id="MobiDB-lite"/>
    </source>
</evidence>
<feature type="region of interest" description="Disordered" evidence="1">
    <location>
        <begin position="1"/>
        <end position="87"/>
    </location>
</feature>
<name>A0A7R7VGS2_ASPCH</name>
<gene>
    <name evidence="2" type="ORF">ACHE_10886S</name>
</gene>
<dbReference type="RefSeq" id="XP_043132006.1">
    <property type="nucleotide sequence ID" value="XM_043284252.1"/>
</dbReference>
<reference evidence="2" key="1">
    <citation type="submission" date="2021-01" db="EMBL/GenBank/DDBJ databases">
        <authorList>
            <consortium name="Aspergillus chevalieri M1 genome sequencing consortium"/>
            <person name="Kazuki M."/>
            <person name="Futagami T."/>
        </authorList>
    </citation>
    <scope>NUCLEOTIDE SEQUENCE</scope>
    <source>
        <strain evidence="2">M1</strain>
    </source>
</reference>
<organism evidence="2 3">
    <name type="scientific">Aspergillus chevalieri</name>
    <name type="common">Eurotium chevalieri</name>
    <dbReference type="NCBI Taxonomy" id="182096"/>
    <lineage>
        <taxon>Eukaryota</taxon>
        <taxon>Fungi</taxon>
        <taxon>Dikarya</taxon>
        <taxon>Ascomycota</taxon>
        <taxon>Pezizomycotina</taxon>
        <taxon>Eurotiomycetes</taxon>
        <taxon>Eurotiomycetidae</taxon>
        <taxon>Eurotiales</taxon>
        <taxon>Aspergillaceae</taxon>
        <taxon>Aspergillus</taxon>
        <taxon>Aspergillus subgen. Aspergillus</taxon>
    </lineage>
</organism>
<sequence>MPKPKLTLGQALHANENGRHSTQKVKKKRHIAAAGVDASPNRGNSFWQDDQQSSQSTPDGWTDGERKRKATQRKAKQRKQPRPQVASQRMLIMDFLMSLC</sequence>
<reference evidence="2" key="2">
    <citation type="submission" date="2021-02" db="EMBL/GenBank/DDBJ databases">
        <title>Aspergillus chevalieri M1 genome sequence.</title>
        <authorList>
            <person name="Kadooka C."/>
            <person name="Mori K."/>
            <person name="Futagami T."/>
        </authorList>
    </citation>
    <scope>NUCLEOTIDE SEQUENCE</scope>
    <source>
        <strain evidence="2">M1</strain>
    </source>
</reference>
<feature type="compositionally biased region" description="Basic residues" evidence="1">
    <location>
        <begin position="67"/>
        <end position="81"/>
    </location>
</feature>
<dbReference type="AlphaFoldDB" id="A0A7R7VGS2"/>
<evidence type="ECO:0000313" key="2">
    <source>
        <dbReference type="EMBL" id="BCR83484.1"/>
    </source>
</evidence>
<protein>
    <submittedName>
        <fullName evidence="2">Uncharacterized protein</fullName>
    </submittedName>
</protein>
<accession>A0A7R7VGS2</accession>
<dbReference type="KEGG" id="ache:ACHE_10886S"/>
<dbReference type="GeneID" id="66977843"/>
<feature type="compositionally biased region" description="Basic residues" evidence="1">
    <location>
        <begin position="21"/>
        <end position="31"/>
    </location>
</feature>
<keyword evidence="3" id="KW-1185">Reference proteome</keyword>
<proteinExistence type="predicted"/>
<dbReference type="Proteomes" id="UP000637239">
    <property type="component" value="Chromosome 1"/>
</dbReference>